<dbReference type="Proteomes" id="UP000247772">
    <property type="component" value="Unassembled WGS sequence"/>
</dbReference>
<keyword evidence="5" id="KW-1185">Reference proteome</keyword>
<gene>
    <name evidence="3" type="ORF">C7410_14411</name>
    <name evidence="2" type="ORF">FHX59_006099</name>
</gene>
<evidence type="ECO:0000313" key="2">
    <source>
        <dbReference type="EMBL" id="MBB2931628.1"/>
    </source>
</evidence>
<dbReference type="EMBL" id="JACHVZ010000020">
    <property type="protein sequence ID" value="MBB2931628.1"/>
    <property type="molecule type" value="Genomic_DNA"/>
</dbReference>
<evidence type="ECO:0000256" key="1">
    <source>
        <dbReference type="SAM" id="MobiDB-lite"/>
    </source>
</evidence>
<name>A0A2U1A4Q3_9BURK</name>
<sequence>MLDYAIVFSLNPSTERTQSQRSHHAKYRFETQRLRRDEPDDPD</sequence>
<feature type="compositionally biased region" description="Basic and acidic residues" evidence="1">
    <location>
        <begin position="27"/>
        <end position="43"/>
    </location>
</feature>
<comment type="caution">
    <text evidence="3">The sequence shown here is derived from an EMBL/GenBank/DDBJ whole genome shotgun (WGS) entry which is preliminary data.</text>
</comment>
<evidence type="ECO:0000313" key="5">
    <source>
        <dbReference type="Proteomes" id="UP000533533"/>
    </source>
</evidence>
<protein>
    <submittedName>
        <fullName evidence="3">Uncharacterized protein</fullName>
    </submittedName>
</protein>
<organism evidence="3 4">
    <name type="scientific">Paraburkholderia silvatlantica</name>
    <dbReference type="NCBI Taxonomy" id="321895"/>
    <lineage>
        <taxon>Bacteria</taxon>
        <taxon>Pseudomonadati</taxon>
        <taxon>Pseudomonadota</taxon>
        <taxon>Betaproteobacteria</taxon>
        <taxon>Burkholderiales</taxon>
        <taxon>Burkholderiaceae</taxon>
        <taxon>Paraburkholderia</taxon>
    </lineage>
</organism>
<feature type="region of interest" description="Disordered" evidence="1">
    <location>
        <begin position="13"/>
        <end position="43"/>
    </location>
</feature>
<evidence type="ECO:0000313" key="4">
    <source>
        <dbReference type="Proteomes" id="UP000247772"/>
    </source>
</evidence>
<dbReference type="AlphaFoldDB" id="A0A2U1A4Q3"/>
<dbReference type="Proteomes" id="UP000533533">
    <property type="component" value="Unassembled WGS sequence"/>
</dbReference>
<dbReference type="EMBL" id="QJSQ01000044">
    <property type="protein sequence ID" value="PYE13635.1"/>
    <property type="molecule type" value="Genomic_DNA"/>
</dbReference>
<evidence type="ECO:0000313" key="3">
    <source>
        <dbReference type="EMBL" id="PYE13635.1"/>
    </source>
</evidence>
<proteinExistence type="predicted"/>
<accession>A0A2U1A4Q3</accession>
<reference evidence="3 4" key="1">
    <citation type="submission" date="2018-06" db="EMBL/GenBank/DDBJ databases">
        <title>Genomic Encyclopedia of Type Strains, Phase IV (KMG-V): Genome sequencing to study the core and pangenomes of soil and plant-associated prokaryotes.</title>
        <authorList>
            <person name="Whitman W."/>
        </authorList>
    </citation>
    <scope>NUCLEOTIDE SEQUENCE [LARGE SCALE GENOMIC DNA]</scope>
    <source>
        <strain evidence="3 4">SRCL-318</strain>
        <strain evidence="2 5">SRMrh-85</strain>
    </source>
</reference>